<gene>
    <name evidence="2" type="primary">CYLD</name>
    <name evidence="2" type="ORF">TNCV_1590231</name>
</gene>
<name>A0A8X6RJQ1_TRICX</name>
<dbReference type="Proteomes" id="UP000887159">
    <property type="component" value="Unassembled WGS sequence"/>
</dbReference>
<organism evidence="2 3">
    <name type="scientific">Trichonephila clavipes</name>
    <name type="common">Golden silk orbweaver</name>
    <name type="synonym">Nephila clavipes</name>
    <dbReference type="NCBI Taxonomy" id="2585209"/>
    <lineage>
        <taxon>Eukaryota</taxon>
        <taxon>Metazoa</taxon>
        <taxon>Ecdysozoa</taxon>
        <taxon>Arthropoda</taxon>
        <taxon>Chelicerata</taxon>
        <taxon>Arachnida</taxon>
        <taxon>Araneae</taxon>
        <taxon>Araneomorphae</taxon>
        <taxon>Entelegynae</taxon>
        <taxon>Araneoidea</taxon>
        <taxon>Nephilidae</taxon>
        <taxon>Trichonephila</taxon>
    </lineage>
</organism>
<dbReference type="PANTHER" id="PTHR11830">
    <property type="entry name" value="40S RIBOSOMAL PROTEIN S3A"/>
    <property type="match status" value="1"/>
</dbReference>
<dbReference type="AlphaFoldDB" id="A0A8X6RJQ1"/>
<dbReference type="SUPFAM" id="SSF54001">
    <property type="entry name" value="Cysteine proteinases"/>
    <property type="match status" value="1"/>
</dbReference>
<keyword evidence="3" id="KW-1185">Reference proteome</keyword>
<protein>
    <submittedName>
        <fullName evidence="2">Ubiquitin carboxyl-terminal hydrolase CYLD</fullName>
    </submittedName>
</protein>
<dbReference type="Gene3D" id="3.90.70.10">
    <property type="entry name" value="Cysteine proteinases"/>
    <property type="match status" value="1"/>
</dbReference>
<dbReference type="EMBL" id="BMAU01021175">
    <property type="protein sequence ID" value="GFX93847.1"/>
    <property type="molecule type" value="Genomic_DNA"/>
</dbReference>
<evidence type="ECO:0000313" key="2">
    <source>
        <dbReference type="EMBL" id="GFX93847.1"/>
    </source>
</evidence>
<dbReference type="GO" id="GO:0016787">
    <property type="term" value="F:hydrolase activity"/>
    <property type="evidence" value="ECO:0007669"/>
    <property type="project" value="UniProtKB-KW"/>
</dbReference>
<comment type="caution">
    <text evidence="2">The sequence shown here is derived from an EMBL/GenBank/DDBJ whole genome shotgun (WGS) entry which is preliminary data.</text>
</comment>
<keyword evidence="2" id="KW-0378">Hydrolase</keyword>
<sequence length="279" mass="32286">MEWPARSPDLNPIEHLWDYLGREVAALNPPPRSLHELKQGLLCVWSSLPIPVSDNLINSMGNRCRQCIQVPPCLLIQMPRFGKQFKMYPRIIPSQYLDITDVLEDSPRQCSICGQVAEYECKECYGQFGEGLDSIAFCQKCMDKSHSHKKRTRHRSVKLSIPPEFRMLKDHTPVPRIYMELFAVVCIETSHYVCFVKCGSGPDAPWCFFDSMADRKGEQNGYNIPEVVPFADLRWWLSEEGMNFLLSAKDDKVLPEITRRLLCDAYMCMYQSPDVMMYR</sequence>
<dbReference type="InterPro" id="IPR038765">
    <property type="entry name" value="Papain-like_cys_pep_sf"/>
</dbReference>
<proteinExistence type="predicted"/>
<reference evidence="2" key="1">
    <citation type="submission" date="2020-08" db="EMBL/GenBank/DDBJ databases">
        <title>Multicomponent nature underlies the extraordinary mechanical properties of spider dragline silk.</title>
        <authorList>
            <person name="Kono N."/>
            <person name="Nakamura H."/>
            <person name="Mori M."/>
            <person name="Yoshida Y."/>
            <person name="Ohtoshi R."/>
            <person name="Malay A.D."/>
            <person name="Moran D.A.P."/>
            <person name="Tomita M."/>
            <person name="Numata K."/>
            <person name="Arakawa K."/>
        </authorList>
    </citation>
    <scope>NUCLEOTIDE SEQUENCE</scope>
</reference>
<accession>A0A8X6RJQ1</accession>
<evidence type="ECO:0000256" key="1">
    <source>
        <dbReference type="ARBA" id="ARBA00022490"/>
    </source>
</evidence>
<evidence type="ECO:0000313" key="3">
    <source>
        <dbReference type="Proteomes" id="UP000887159"/>
    </source>
</evidence>
<keyword evidence="1" id="KW-0963">Cytoplasm</keyword>